<evidence type="ECO:0000313" key="2">
    <source>
        <dbReference type="EMBL" id="PKK16587.1"/>
    </source>
</evidence>
<feature type="region of interest" description="Disordered" evidence="1">
    <location>
        <begin position="59"/>
        <end position="88"/>
    </location>
</feature>
<comment type="caution">
    <text evidence="2">The sequence shown here is derived from an EMBL/GenBank/DDBJ whole genome shotgun (WGS) entry which is preliminary data.</text>
</comment>
<name>A0A2I0LGN5_COLLI</name>
<protein>
    <submittedName>
        <fullName evidence="2">Cytochrome b561 domain-containing protein 2</fullName>
    </submittedName>
</protein>
<dbReference type="Proteomes" id="UP000053872">
    <property type="component" value="Unassembled WGS sequence"/>
</dbReference>
<reference evidence="2 3" key="1">
    <citation type="journal article" date="2013" name="Science">
        <title>Genomic diversity and evolution of the head crest in the rock pigeon.</title>
        <authorList>
            <person name="Shapiro M.D."/>
            <person name="Kronenberg Z."/>
            <person name="Li C."/>
            <person name="Domyan E.T."/>
            <person name="Pan H."/>
            <person name="Campbell M."/>
            <person name="Tan H."/>
            <person name="Huff C.D."/>
            <person name="Hu H."/>
            <person name="Vickrey A.I."/>
            <person name="Nielsen S.C."/>
            <person name="Stringham S.A."/>
            <person name="Hu H."/>
            <person name="Willerslev E."/>
            <person name="Gilbert M.T."/>
            <person name="Yandell M."/>
            <person name="Zhang G."/>
            <person name="Wang J."/>
        </authorList>
    </citation>
    <scope>NUCLEOTIDE SEQUENCE [LARGE SCALE GENOMIC DNA]</scope>
    <source>
        <tissue evidence="2">Blood</tissue>
    </source>
</reference>
<gene>
    <name evidence="2" type="ORF">A306_00015264</name>
</gene>
<dbReference type="STRING" id="8932.A0A2I0LGN5"/>
<sequence length="235" mass="24501">MRKGPRQPPSAQRLPFPCRSVLLAPAAHGPRVLVPDDGSPADILPGDLAAALLLPQSQSAGALGPPAARPPLRPPGTGHHHLQQAPERQAPLRHLARADRAAGRAVCQRAVRRRGAPALPQADEELDAGQAQAVPRNLGAGGLPAGLCQPDAGHVLPVVHHLGDQCLLVPRHAVSPSHQPGYHEPGEQRLPVPQAEPALSAQHGSELPLREPARPGLVPTAPHGGPLLTQGLFRT</sequence>
<dbReference type="EMBL" id="AKCR02001458">
    <property type="protein sequence ID" value="PKK16587.1"/>
    <property type="molecule type" value="Genomic_DNA"/>
</dbReference>
<evidence type="ECO:0000313" key="3">
    <source>
        <dbReference type="Proteomes" id="UP000053872"/>
    </source>
</evidence>
<keyword evidence="3" id="KW-1185">Reference proteome</keyword>
<accession>A0A2I0LGN5</accession>
<proteinExistence type="predicted"/>
<evidence type="ECO:0000256" key="1">
    <source>
        <dbReference type="SAM" id="MobiDB-lite"/>
    </source>
</evidence>
<organism evidence="2 3">
    <name type="scientific">Columba livia</name>
    <name type="common">Rock dove</name>
    <dbReference type="NCBI Taxonomy" id="8932"/>
    <lineage>
        <taxon>Eukaryota</taxon>
        <taxon>Metazoa</taxon>
        <taxon>Chordata</taxon>
        <taxon>Craniata</taxon>
        <taxon>Vertebrata</taxon>
        <taxon>Euteleostomi</taxon>
        <taxon>Archelosauria</taxon>
        <taxon>Archosauria</taxon>
        <taxon>Dinosauria</taxon>
        <taxon>Saurischia</taxon>
        <taxon>Theropoda</taxon>
        <taxon>Coelurosauria</taxon>
        <taxon>Aves</taxon>
        <taxon>Neognathae</taxon>
        <taxon>Neoaves</taxon>
        <taxon>Columbimorphae</taxon>
        <taxon>Columbiformes</taxon>
        <taxon>Columbidae</taxon>
        <taxon>Columba</taxon>
    </lineage>
</organism>
<dbReference type="InParanoid" id="A0A2I0LGN5"/>
<dbReference type="AlphaFoldDB" id="A0A2I0LGN5"/>